<organism evidence="5 6">
    <name type="scientific">Albidiferax ferrireducens (strain ATCC BAA-621 / DSM 15236 / T118)</name>
    <name type="common">Rhodoferax ferrireducens</name>
    <dbReference type="NCBI Taxonomy" id="338969"/>
    <lineage>
        <taxon>Bacteria</taxon>
        <taxon>Pseudomonadati</taxon>
        <taxon>Pseudomonadota</taxon>
        <taxon>Betaproteobacteria</taxon>
        <taxon>Burkholderiales</taxon>
        <taxon>Comamonadaceae</taxon>
        <taxon>Rhodoferax</taxon>
    </lineage>
</organism>
<dbReference type="OrthoDB" id="8550465at2"/>
<reference evidence="6" key="1">
    <citation type="submission" date="2006-02" db="EMBL/GenBank/DDBJ databases">
        <title>Complete sequence of chromosome of Rhodoferax ferrireducens DSM 15236.</title>
        <authorList>
            <person name="Copeland A."/>
            <person name="Lucas S."/>
            <person name="Lapidus A."/>
            <person name="Barry K."/>
            <person name="Detter J.C."/>
            <person name="Glavina del Rio T."/>
            <person name="Hammon N."/>
            <person name="Israni S."/>
            <person name="Pitluck S."/>
            <person name="Brettin T."/>
            <person name="Bruce D."/>
            <person name="Han C."/>
            <person name="Tapia R."/>
            <person name="Gilna P."/>
            <person name="Kiss H."/>
            <person name="Schmutz J."/>
            <person name="Larimer F."/>
            <person name="Land M."/>
            <person name="Kyrpides N."/>
            <person name="Ivanova N."/>
            <person name="Richardson P."/>
        </authorList>
    </citation>
    <scope>NUCLEOTIDE SEQUENCE [LARGE SCALE GENOMIC DNA]</scope>
    <source>
        <strain evidence="6">ATCC BAA-621 / DSM 15236 / T118</strain>
    </source>
</reference>
<dbReference type="InterPro" id="IPR003782">
    <property type="entry name" value="SCO1/SenC"/>
</dbReference>
<keyword evidence="6" id="KW-1185">Reference proteome</keyword>
<feature type="binding site" evidence="2">
    <location>
        <position position="85"/>
    </location>
    <ligand>
        <name>Cu cation</name>
        <dbReference type="ChEBI" id="CHEBI:23378"/>
    </ligand>
</feature>
<dbReference type="Gene3D" id="3.40.30.10">
    <property type="entry name" value="Glutaredoxin"/>
    <property type="match status" value="1"/>
</dbReference>
<keyword evidence="4" id="KW-0732">Signal</keyword>
<evidence type="ECO:0000256" key="4">
    <source>
        <dbReference type="SAM" id="SignalP"/>
    </source>
</evidence>
<dbReference type="AlphaFoldDB" id="Q21QY1"/>
<evidence type="ECO:0000256" key="2">
    <source>
        <dbReference type="PIRSR" id="PIRSR603782-1"/>
    </source>
</evidence>
<dbReference type="STRING" id="338969.Rfer_4124"/>
<feature type="binding site" evidence="2">
    <location>
        <position position="81"/>
    </location>
    <ligand>
        <name>Cu cation</name>
        <dbReference type="ChEBI" id="CHEBI:23378"/>
    </ligand>
</feature>
<evidence type="ECO:0000313" key="5">
    <source>
        <dbReference type="EMBL" id="ABD71822.1"/>
    </source>
</evidence>
<feature type="binding site" evidence="2">
    <location>
        <position position="175"/>
    </location>
    <ligand>
        <name>Cu cation</name>
        <dbReference type="ChEBI" id="CHEBI:23378"/>
    </ligand>
</feature>
<feature type="disulfide bond" description="Redox-active" evidence="3">
    <location>
        <begin position="81"/>
        <end position="85"/>
    </location>
</feature>
<proteinExistence type="inferred from homology"/>
<accession>Q21QY1</accession>
<dbReference type="CDD" id="cd02968">
    <property type="entry name" value="SCO"/>
    <property type="match status" value="1"/>
</dbReference>
<dbReference type="GO" id="GO:0046872">
    <property type="term" value="F:metal ion binding"/>
    <property type="evidence" value="ECO:0007669"/>
    <property type="project" value="UniProtKB-KW"/>
</dbReference>
<dbReference type="eggNOG" id="COG1999">
    <property type="taxonomic scope" value="Bacteria"/>
</dbReference>
<dbReference type="EMBL" id="CP000267">
    <property type="protein sequence ID" value="ABD71822.1"/>
    <property type="molecule type" value="Genomic_DNA"/>
</dbReference>
<dbReference type="HOGENOM" id="CLU_050131_4_4_4"/>
<keyword evidence="2" id="KW-0479">Metal-binding</keyword>
<keyword evidence="3" id="KW-1015">Disulfide bond</keyword>
<dbReference type="Pfam" id="PF02630">
    <property type="entry name" value="SCO1-SenC"/>
    <property type="match status" value="1"/>
</dbReference>
<evidence type="ECO:0000313" key="6">
    <source>
        <dbReference type="Proteomes" id="UP000008332"/>
    </source>
</evidence>
<sequence>MLKTALLSASLAVAGYACSAWLTHDFQVWTAEGARRLEVALQPIAAPSVQIDGPGVTAQALSQLLSDGQSVTLVDFVYTRCQTVCLALGSVYQQMQTTLQAARKTDAAARQVRLLSISFDGQHDNPRILEAYAARLGADQLLWRFVRVPDPKETQRLLADFQVIVVPDGRGAFEHNAALLVVNQHGQLVRIFDYAEQQLALDYARDLANAASPR</sequence>
<feature type="signal peptide" evidence="4">
    <location>
        <begin position="1"/>
        <end position="19"/>
    </location>
</feature>
<comment type="similarity">
    <text evidence="1">Belongs to the SCO1/2 family.</text>
</comment>
<gene>
    <name evidence="5" type="ordered locus">Rfer_4124</name>
</gene>
<feature type="chain" id="PRO_5004200212" evidence="4">
    <location>
        <begin position="20"/>
        <end position="214"/>
    </location>
</feature>
<evidence type="ECO:0000256" key="1">
    <source>
        <dbReference type="ARBA" id="ARBA00010996"/>
    </source>
</evidence>
<dbReference type="RefSeq" id="WP_011466384.1">
    <property type="nucleotide sequence ID" value="NC_007908.1"/>
</dbReference>
<name>Q21QY1_ALBFT</name>
<dbReference type="Proteomes" id="UP000008332">
    <property type="component" value="Chromosome"/>
</dbReference>
<evidence type="ECO:0000256" key="3">
    <source>
        <dbReference type="PIRSR" id="PIRSR603782-2"/>
    </source>
</evidence>
<keyword evidence="2" id="KW-0186">Copper</keyword>
<dbReference type="InterPro" id="IPR036249">
    <property type="entry name" value="Thioredoxin-like_sf"/>
</dbReference>
<dbReference type="PROSITE" id="PS51257">
    <property type="entry name" value="PROKAR_LIPOPROTEIN"/>
    <property type="match status" value="1"/>
</dbReference>
<protein>
    <submittedName>
        <fullName evidence="5">Uncharacterized protein SCO1/SenC/PrrC,involved in biogenesis of respiratory and photosynthetic systems</fullName>
    </submittedName>
</protein>
<dbReference type="SUPFAM" id="SSF52833">
    <property type="entry name" value="Thioredoxin-like"/>
    <property type="match status" value="1"/>
</dbReference>
<dbReference type="KEGG" id="rfr:Rfer_4124"/>